<dbReference type="AlphaFoldDB" id="A0A1W1WUV7"/>
<organism evidence="3 4">
    <name type="scientific">Nitratiruptor tergarcus DSM 16512</name>
    <dbReference type="NCBI Taxonomy" id="1069081"/>
    <lineage>
        <taxon>Bacteria</taxon>
        <taxon>Pseudomonadati</taxon>
        <taxon>Campylobacterota</taxon>
        <taxon>Epsilonproteobacteria</taxon>
        <taxon>Nautiliales</taxon>
        <taxon>Nitratiruptoraceae</taxon>
        <taxon>Nitratiruptor</taxon>
    </lineage>
</organism>
<feature type="domain" description="Fido" evidence="1">
    <location>
        <begin position="192"/>
        <end position="322"/>
    </location>
</feature>
<dbReference type="EMBL" id="FWWZ01000001">
    <property type="protein sequence ID" value="SMC10067.1"/>
    <property type="molecule type" value="Genomic_DNA"/>
</dbReference>
<dbReference type="PANTHER" id="PTHR35810:SF1">
    <property type="entry name" value="CYTOPLASMIC PROTEIN"/>
    <property type="match status" value="1"/>
</dbReference>
<proteinExistence type="predicted"/>
<keyword evidence="4" id="KW-1185">Reference proteome</keyword>
<evidence type="ECO:0000259" key="1">
    <source>
        <dbReference type="PROSITE" id="PS51459"/>
    </source>
</evidence>
<dbReference type="Gene3D" id="1.20.120.1870">
    <property type="entry name" value="Fic/DOC protein, Fido domain"/>
    <property type="match status" value="1"/>
</dbReference>
<evidence type="ECO:0000313" key="4">
    <source>
        <dbReference type="Proteomes" id="UP000192602"/>
    </source>
</evidence>
<dbReference type="STRING" id="1069081.SAMN05660197_1902"/>
<dbReference type="InterPro" id="IPR003812">
    <property type="entry name" value="Fido"/>
</dbReference>
<dbReference type="SUPFAM" id="SSF140931">
    <property type="entry name" value="Fic-like"/>
    <property type="match status" value="1"/>
</dbReference>
<gene>
    <name evidence="3" type="ORF">SAMN05660197_1902</name>
</gene>
<dbReference type="OrthoDB" id="9802752at2"/>
<accession>A0A1W1WUV7</accession>
<dbReference type="PROSITE" id="PS51459">
    <property type="entry name" value="FIDO"/>
    <property type="match status" value="1"/>
</dbReference>
<protein>
    <submittedName>
        <fullName evidence="3">Fic/DOC family protein</fullName>
    </submittedName>
</protein>
<feature type="domain" description="Bro-N" evidence="2">
    <location>
        <begin position="1"/>
        <end position="114"/>
    </location>
</feature>
<dbReference type="Proteomes" id="UP000192602">
    <property type="component" value="Unassembled WGS sequence"/>
</dbReference>
<dbReference type="Pfam" id="PF02661">
    <property type="entry name" value="Fic"/>
    <property type="match status" value="1"/>
</dbReference>
<dbReference type="InterPro" id="IPR003497">
    <property type="entry name" value="BRO_N_domain"/>
</dbReference>
<dbReference type="PROSITE" id="PS51750">
    <property type="entry name" value="BRO_N"/>
    <property type="match status" value="1"/>
</dbReference>
<dbReference type="InterPro" id="IPR011204">
    <property type="entry name" value="Virulence_RhuM-like"/>
</dbReference>
<dbReference type="PANTHER" id="PTHR35810">
    <property type="entry name" value="CYTOPLASMIC PROTEIN-RELATED"/>
    <property type="match status" value="1"/>
</dbReference>
<reference evidence="4" key="1">
    <citation type="submission" date="2017-04" db="EMBL/GenBank/DDBJ databases">
        <authorList>
            <person name="Varghese N."/>
            <person name="Submissions S."/>
        </authorList>
    </citation>
    <scope>NUCLEOTIDE SEQUENCE [LARGE SCALE GENOMIC DNA]</scope>
    <source>
        <strain evidence="4">DSM 16512</strain>
    </source>
</reference>
<evidence type="ECO:0000259" key="2">
    <source>
        <dbReference type="PROSITE" id="PS51750"/>
    </source>
</evidence>
<dbReference type="InterPro" id="IPR053737">
    <property type="entry name" value="Type_II_TA_Toxin"/>
</dbReference>
<evidence type="ECO:0000313" key="3">
    <source>
        <dbReference type="EMBL" id="SMC10067.1"/>
    </source>
</evidence>
<dbReference type="RefSeq" id="WP_084276444.1">
    <property type="nucleotide sequence ID" value="NZ_AP026671.1"/>
</dbReference>
<dbReference type="Pfam" id="PF13310">
    <property type="entry name" value="Virulence_RhuM"/>
    <property type="match status" value="1"/>
</dbReference>
<name>A0A1W1WUV7_9BACT</name>
<dbReference type="InterPro" id="IPR036597">
    <property type="entry name" value="Fido-like_dom_sf"/>
</dbReference>
<sequence>MENKLIIFEDKDKRIEVQLKEETLWLDAHKLAQLFDVDRTVIVKHIRNIYKDGELDENTTCAKIAQVAADGRKRKMNLYNLDVIIAVGYRVNSKKATKFRIWATNVLKNYLVKGYAINEKKLTKEKLKELENAIKFIKDNINTPSLTASEAKGMLEIIEKYALVWKWIEEYDTGKIEVKITREDRKKISYEEAKEVIAELKNYLIEHNEASDIFGVERDRGLFESALNTIYQSFEGRELYPSFEEKAANLLYLIIKNHPFVDGNKRIGALLFLKFLYENLSKEELFQKFNSNTLTALCYLVAASPAEQKEQLIKLIMNFIVFEG</sequence>